<gene>
    <name evidence="2" type="ORF">LRP49_01560</name>
</gene>
<feature type="transmembrane region" description="Helical" evidence="1">
    <location>
        <begin position="913"/>
        <end position="935"/>
    </location>
</feature>
<dbReference type="Gene3D" id="3.30.70.1440">
    <property type="entry name" value="Multidrug efflux transporter AcrB pore domain"/>
    <property type="match status" value="1"/>
</dbReference>
<proteinExistence type="predicted"/>
<dbReference type="Gene3D" id="3.30.2090.10">
    <property type="entry name" value="Multidrug efflux transporter AcrB TolC docking domain, DN and DC subdomains"/>
    <property type="match status" value="2"/>
</dbReference>
<dbReference type="PRINTS" id="PR00702">
    <property type="entry name" value="ACRIFLAVINRP"/>
</dbReference>
<feature type="transmembrane region" description="Helical" evidence="1">
    <location>
        <begin position="987"/>
        <end position="1010"/>
    </location>
</feature>
<dbReference type="SUPFAM" id="SSF82714">
    <property type="entry name" value="Multidrug efflux transporter AcrB TolC docking domain, DN and DC subdomains"/>
    <property type="match status" value="2"/>
</dbReference>
<keyword evidence="1" id="KW-0472">Membrane</keyword>
<evidence type="ECO:0000313" key="2">
    <source>
        <dbReference type="EMBL" id="MDD1779871.1"/>
    </source>
</evidence>
<keyword evidence="3" id="KW-1185">Reference proteome</keyword>
<feature type="transmembrane region" description="Helical" evidence="1">
    <location>
        <begin position="962"/>
        <end position="981"/>
    </location>
</feature>
<dbReference type="Gene3D" id="1.20.1640.10">
    <property type="entry name" value="Multidrug efflux transporter AcrB transmembrane domain"/>
    <property type="match status" value="2"/>
</dbReference>
<dbReference type="Pfam" id="PF00873">
    <property type="entry name" value="ACR_tran"/>
    <property type="match status" value="1"/>
</dbReference>
<feature type="transmembrane region" description="Helical" evidence="1">
    <location>
        <begin position="458"/>
        <end position="481"/>
    </location>
</feature>
<dbReference type="Gene3D" id="3.30.70.1320">
    <property type="entry name" value="Multidrug efflux transporter AcrB pore domain like"/>
    <property type="match status" value="1"/>
</dbReference>
<dbReference type="InterPro" id="IPR027463">
    <property type="entry name" value="AcrB_DN_DC_subdom"/>
</dbReference>
<keyword evidence="1" id="KW-1133">Transmembrane helix</keyword>
<feature type="transmembrane region" description="Helical" evidence="1">
    <location>
        <begin position="387"/>
        <end position="409"/>
    </location>
</feature>
<reference evidence="2" key="1">
    <citation type="submission" date="2021-12" db="EMBL/GenBank/DDBJ databases">
        <title>Enterovibrio ZSDZ35 sp. nov. and Enterovibrio ZSDZ42 sp. nov., isolated from coastal seawater in Qingdao.</title>
        <authorList>
            <person name="Zhang P."/>
        </authorList>
    </citation>
    <scope>NUCLEOTIDE SEQUENCE</scope>
    <source>
        <strain evidence="2">ZSDZ35</strain>
    </source>
</reference>
<feature type="transmembrane region" description="Helical" evidence="1">
    <location>
        <begin position="360"/>
        <end position="381"/>
    </location>
</feature>
<dbReference type="PANTHER" id="PTHR32063">
    <property type="match status" value="1"/>
</dbReference>
<dbReference type="SUPFAM" id="SSF82693">
    <property type="entry name" value="Multidrug efflux transporter AcrB pore domain, PN1, PN2, PC1 and PC2 subdomains"/>
    <property type="match status" value="3"/>
</dbReference>
<comment type="caution">
    <text evidence="2">The sequence shown here is derived from an EMBL/GenBank/DDBJ whole genome shotgun (WGS) entry which is preliminary data.</text>
</comment>
<evidence type="ECO:0000256" key="1">
    <source>
        <dbReference type="SAM" id="Phobius"/>
    </source>
</evidence>
<dbReference type="SUPFAM" id="SSF82866">
    <property type="entry name" value="Multidrug efflux transporter AcrB transmembrane domain"/>
    <property type="match status" value="2"/>
</dbReference>
<dbReference type="InterPro" id="IPR001036">
    <property type="entry name" value="Acrflvin-R"/>
</dbReference>
<sequence length="1032" mass="112069">MEKLLKNTRLLVLFTVLILVSGYSALSTLPRAEDPALVNRWATITTAYPGASAERVEALVTEPVENELRSLDEINLIESQSKPGISVITVELNDSLTETEPVWSKIRDKLSDAVPSLPDDALEPEFDNDHSNAFTYITALKWNGNGEPDELILGRYAKELAKRWRNLSGTEFVDIHGLPAEEILVTLDIADASALGQTALSLSQSIVGADAKNAAGELHNDNNRFQLEVAGALDSITRVKQVPVAMDPNGFLVRLEDIATVKRTKAMPPDQIAIIDGEPAVLVSARMQSSIRVDQWTHSADKMLDVFRSELPDNIELKPLFKQSRYTETRLSDLVDSLLLGFGLVLIVLFVTLGFRSAILVALSLPIASAFTLAMMSFTGLPINQMSVTGLIVSLGIMVDNAIVMVDTIQHFRQQNVKRLESAMRAIRHLWLPLLGSTLTTILAFAPIFLMPGPAGEFVGAIAITVSFSLVGSYIVSQLLVSGFAARWLPAGESSTRWYHAGINIPAISKLFKQTVRTAVRFPWLSIPLVFLVPFAGFWSAGQLTEQFFPPSDRDMFEIQVFLAPQASIATTLETTKEIDAVLAKTDDIEQVGWLHGTNFPSFYYNIMARQHGAPNFAQAMVKAKDFNAANEMIPELQVTLSRKFPHAQILVRKLEQGPPFNAPIEVRVYGPNLDTLREISERVRLLMSETPDVINTRETLQPGTPKISVNVNEESSHLTGMRLADIALLLNASMSGIVQGSVIEGTESIPVRVRVSDESRSNLNQLSQLRLPISGGNTPSDLPLSALAEMSVEPSRGSIPHRNGERINVIEGYITAGVLPQTALNAFTDILERTDLKLPPGYRLEFGGESAERDASVNQLMANLTIVIILLIAVVVISFNSFRLSGIIFLAGIQAAGLGLLSVWAFGYPFGFTVIIGLLGLVGLAINASIVILAELKANPAAKSGDVDAIVDAVSSCGRHITSTTITTIGGFLPLILAGGGFWPPFAIAIAGGTLLTTILSFYFVPAAFKTAGWLRPYDKPCALESCDVES</sequence>
<feature type="transmembrane region" description="Helical" evidence="1">
    <location>
        <begin position="887"/>
        <end position="907"/>
    </location>
</feature>
<dbReference type="Proteomes" id="UP001149821">
    <property type="component" value="Unassembled WGS sequence"/>
</dbReference>
<feature type="transmembrane region" description="Helical" evidence="1">
    <location>
        <begin position="861"/>
        <end position="880"/>
    </location>
</feature>
<keyword evidence="1" id="KW-0812">Transmembrane</keyword>
<dbReference type="Gene3D" id="3.30.70.1430">
    <property type="entry name" value="Multidrug efflux transporter AcrB pore domain"/>
    <property type="match status" value="2"/>
</dbReference>
<dbReference type="PANTHER" id="PTHR32063:SF18">
    <property type="entry name" value="CATION EFFLUX SYSTEM PROTEIN"/>
    <property type="match status" value="1"/>
</dbReference>
<organism evidence="2 3">
    <name type="scientific">Enterovibrio qingdaonensis</name>
    <dbReference type="NCBI Taxonomy" id="2899818"/>
    <lineage>
        <taxon>Bacteria</taxon>
        <taxon>Pseudomonadati</taxon>
        <taxon>Pseudomonadota</taxon>
        <taxon>Gammaproteobacteria</taxon>
        <taxon>Vibrionales</taxon>
        <taxon>Vibrionaceae</taxon>
        <taxon>Enterovibrio</taxon>
    </lineage>
</organism>
<dbReference type="RefSeq" id="WP_274139707.1">
    <property type="nucleotide sequence ID" value="NZ_JAJUBB010000001.1"/>
</dbReference>
<protein>
    <submittedName>
        <fullName evidence="2">Efflux RND transporter permease subunit</fullName>
    </submittedName>
</protein>
<accession>A0ABT5QFW9</accession>
<feature type="transmembrane region" description="Helical" evidence="1">
    <location>
        <begin position="334"/>
        <end position="353"/>
    </location>
</feature>
<feature type="transmembrane region" description="Helical" evidence="1">
    <location>
        <begin position="522"/>
        <end position="542"/>
    </location>
</feature>
<evidence type="ECO:0000313" key="3">
    <source>
        <dbReference type="Proteomes" id="UP001149821"/>
    </source>
</evidence>
<name>A0ABT5QFW9_9GAMM</name>
<feature type="transmembrane region" description="Helical" evidence="1">
    <location>
        <begin position="430"/>
        <end position="452"/>
    </location>
</feature>
<dbReference type="EMBL" id="JAJUBB010000001">
    <property type="protein sequence ID" value="MDD1779871.1"/>
    <property type="molecule type" value="Genomic_DNA"/>
</dbReference>